<dbReference type="PROSITE" id="PS50889">
    <property type="entry name" value="S4"/>
    <property type="match status" value="1"/>
</dbReference>
<dbReference type="Gene3D" id="3.10.290.10">
    <property type="entry name" value="RNA-binding S4 domain"/>
    <property type="match status" value="1"/>
</dbReference>
<dbReference type="InterPro" id="IPR024088">
    <property type="entry name" value="Tyr-tRNA-ligase_bac-type"/>
</dbReference>
<dbReference type="Gene3D" id="3.40.50.620">
    <property type="entry name" value="HUPs"/>
    <property type="match status" value="1"/>
</dbReference>
<evidence type="ECO:0000256" key="3">
    <source>
        <dbReference type="ARBA" id="ARBA00022741"/>
    </source>
</evidence>
<protein>
    <recommendedName>
        <fullName evidence="1">tyrosine--tRNA ligase</fullName>
        <ecNumber evidence="1">6.1.1.1</ecNumber>
    </recommendedName>
    <alternativeName>
        <fullName evidence="8">Tyrosyl-tRNA synthetase</fullName>
    </alternativeName>
</protein>
<dbReference type="PRINTS" id="PR01040">
    <property type="entry name" value="TRNASYNTHTYR"/>
</dbReference>
<dbReference type="Pfam" id="PF22421">
    <property type="entry name" value="SYY_C-terminal"/>
    <property type="match status" value="1"/>
</dbReference>
<dbReference type="GO" id="GO:0004831">
    <property type="term" value="F:tyrosine-tRNA ligase activity"/>
    <property type="evidence" value="ECO:0007669"/>
    <property type="project" value="UniProtKB-EC"/>
</dbReference>
<dbReference type="EMBL" id="UINC01000989">
    <property type="protein sequence ID" value="SUZ66623.1"/>
    <property type="molecule type" value="Genomic_DNA"/>
</dbReference>
<evidence type="ECO:0000256" key="4">
    <source>
        <dbReference type="ARBA" id="ARBA00022840"/>
    </source>
</evidence>
<dbReference type="PROSITE" id="PS00178">
    <property type="entry name" value="AA_TRNA_LIGASE_I"/>
    <property type="match status" value="1"/>
</dbReference>
<dbReference type="Gene3D" id="1.10.240.10">
    <property type="entry name" value="Tyrosyl-Transfer RNA Synthetase"/>
    <property type="match status" value="1"/>
</dbReference>
<proteinExistence type="inferred from homology"/>
<dbReference type="EC" id="6.1.1.1" evidence="1"/>
<dbReference type="AlphaFoldDB" id="A0A381PMC5"/>
<evidence type="ECO:0000256" key="6">
    <source>
        <dbReference type="ARBA" id="ARBA00022917"/>
    </source>
</evidence>
<evidence type="ECO:0000256" key="5">
    <source>
        <dbReference type="ARBA" id="ARBA00022884"/>
    </source>
</evidence>
<evidence type="ECO:0000313" key="11">
    <source>
        <dbReference type="EMBL" id="SUZ66623.1"/>
    </source>
</evidence>
<comment type="catalytic activity">
    <reaction evidence="9">
        <text>tRNA(Tyr) + L-tyrosine + ATP = L-tyrosyl-tRNA(Tyr) + AMP + diphosphate + H(+)</text>
        <dbReference type="Rhea" id="RHEA:10220"/>
        <dbReference type="Rhea" id="RHEA-COMP:9706"/>
        <dbReference type="Rhea" id="RHEA-COMP:9707"/>
        <dbReference type="ChEBI" id="CHEBI:15378"/>
        <dbReference type="ChEBI" id="CHEBI:30616"/>
        <dbReference type="ChEBI" id="CHEBI:33019"/>
        <dbReference type="ChEBI" id="CHEBI:58315"/>
        <dbReference type="ChEBI" id="CHEBI:78442"/>
        <dbReference type="ChEBI" id="CHEBI:78536"/>
        <dbReference type="ChEBI" id="CHEBI:456215"/>
        <dbReference type="EC" id="6.1.1.1"/>
    </reaction>
</comment>
<keyword evidence="4" id="KW-0067">ATP-binding</keyword>
<dbReference type="GO" id="GO:0006437">
    <property type="term" value="P:tyrosyl-tRNA aminoacylation"/>
    <property type="evidence" value="ECO:0007669"/>
    <property type="project" value="InterPro"/>
</dbReference>
<dbReference type="InterPro" id="IPR002307">
    <property type="entry name" value="Tyr-tRNA-ligase"/>
</dbReference>
<dbReference type="InterPro" id="IPR054608">
    <property type="entry name" value="SYY-like_C"/>
</dbReference>
<evidence type="ECO:0000256" key="7">
    <source>
        <dbReference type="ARBA" id="ARBA00023146"/>
    </source>
</evidence>
<dbReference type="HAMAP" id="MF_02006">
    <property type="entry name" value="Tyr_tRNA_synth_type1"/>
    <property type="match status" value="1"/>
</dbReference>
<dbReference type="PANTHER" id="PTHR11766:SF0">
    <property type="entry name" value="TYROSINE--TRNA LIGASE, MITOCHONDRIAL"/>
    <property type="match status" value="1"/>
</dbReference>
<evidence type="ECO:0000256" key="1">
    <source>
        <dbReference type="ARBA" id="ARBA00013160"/>
    </source>
</evidence>
<dbReference type="Pfam" id="PF00579">
    <property type="entry name" value="tRNA-synt_1b"/>
    <property type="match status" value="1"/>
</dbReference>
<evidence type="ECO:0000256" key="8">
    <source>
        <dbReference type="ARBA" id="ARBA00033323"/>
    </source>
</evidence>
<dbReference type="InterPro" id="IPR024107">
    <property type="entry name" value="Tyr-tRNA-ligase_bac_1"/>
</dbReference>
<gene>
    <name evidence="11" type="ORF">METZ01_LOCUS19477</name>
</gene>
<reference evidence="11" key="1">
    <citation type="submission" date="2018-05" db="EMBL/GenBank/DDBJ databases">
        <authorList>
            <person name="Lanie J.A."/>
            <person name="Ng W.-L."/>
            <person name="Kazmierczak K.M."/>
            <person name="Andrzejewski T.M."/>
            <person name="Davidsen T.M."/>
            <person name="Wayne K.J."/>
            <person name="Tettelin H."/>
            <person name="Glass J.I."/>
            <person name="Rusch D."/>
            <person name="Podicherti R."/>
            <person name="Tsui H.-C.T."/>
            <person name="Winkler M.E."/>
        </authorList>
    </citation>
    <scope>NUCLEOTIDE SEQUENCE</scope>
</reference>
<evidence type="ECO:0000256" key="2">
    <source>
        <dbReference type="ARBA" id="ARBA00022598"/>
    </source>
</evidence>
<sequence length="424" mass="48489">MKNFVEELRWRGMIHDVTPDTEKYLSNNITSGYIGFDPTADSLHIGNLVQIMTLVHFQKCGHKPIILIGGATGMIGDPSGKSKERKFLDLKTISSNQEKIRLQFEKFLNFSGETAASIVNNNTWFNDFNLLDFLRDVGKHISVNYMTSKDSVKNRLETGISYTEFTYQLIQGYDFYWLWKNKDVKIQLGGSDQWGNILTGTELIRKIGKDDSYALTTPLITKTDGGKFGKTEDGNVWLDEKKTSPYKFYQFWINVSDDDAINFIKIFSLESKNKIEKLIGLHTKDPHLRVLQKFLADEITILVHGKSNLEVAKKTSKILFGKSEYEDLIKMNEIELESLSSAVPCVTIKRSNLSNSLTSILSEDSKNQIFKSKSDVRRMINNNGLSINKKKITDEKYNVSENLLLNKFILLQKGKKHYTFIIVE</sequence>
<dbReference type="PANTHER" id="PTHR11766">
    <property type="entry name" value="TYROSYL-TRNA SYNTHETASE"/>
    <property type="match status" value="1"/>
</dbReference>
<dbReference type="InterPro" id="IPR014729">
    <property type="entry name" value="Rossmann-like_a/b/a_fold"/>
</dbReference>
<name>A0A381PMC5_9ZZZZ</name>
<feature type="domain" description="Tyrosine--tRNA ligase SYY-like C-terminal" evidence="10">
    <location>
        <begin position="335"/>
        <end position="421"/>
    </location>
</feature>
<dbReference type="NCBIfam" id="TIGR00234">
    <property type="entry name" value="tyrS"/>
    <property type="match status" value="1"/>
</dbReference>
<keyword evidence="3" id="KW-0547">Nucleotide-binding</keyword>
<dbReference type="SUPFAM" id="SSF55174">
    <property type="entry name" value="Alpha-L RNA-binding motif"/>
    <property type="match status" value="1"/>
</dbReference>
<dbReference type="GO" id="GO:0003723">
    <property type="term" value="F:RNA binding"/>
    <property type="evidence" value="ECO:0007669"/>
    <property type="project" value="UniProtKB-KW"/>
</dbReference>
<keyword evidence="5" id="KW-0694">RNA-binding</keyword>
<dbReference type="GO" id="GO:0005829">
    <property type="term" value="C:cytosol"/>
    <property type="evidence" value="ECO:0007669"/>
    <property type="project" value="TreeGrafter"/>
</dbReference>
<evidence type="ECO:0000259" key="10">
    <source>
        <dbReference type="Pfam" id="PF22421"/>
    </source>
</evidence>
<dbReference type="FunFam" id="1.10.240.10:FF:000001">
    <property type="entry name" value="Tyrosine--tRNA ligase"/>
    <property type="match status" value="1"/>
</dbReference>
<dbReference type="CDD" id="cd00805">
    <property type="entry name" value="TyrRS_core"/>
    <property type="match status" value="1"/>
</dbReference>
<dbReference type="InterPro" id="IPR002305">
    <property type="entry name" value="aa-tRNA-synth_Ic"/>
</dbReference>
<dbReference type="SUPFAM" id="SSF52374">
    <property type="entry name" value="Nucleotidylyl transferase"/>
    <property type="match status" value="1"/>
</dbReference>
<dbReference type="InterPro" id="IPR001412">
    <property type="entry name" value="aa-tRNA-synth_I_CS"/>
</dbReference>
<keyword evidence="2" id="KW-0436">Ligase</keyword>
<keyword evidence="7" id="KW-0030">Aminoacyl-tRNA synthetase</keyword>
<dbReference type="InterPro" id="IPR036986">
    <property type="entry name" value="S4_RNA-bd_sf"/>
</dbReference>
<keyword evidence="6" id="KW-0648">Protein biosynthesis</keyword>
<organism evidence="11">
    <name type="scientific">marine metagenome</name>
    <dbReference type="NCBI Taxonomy" id="408172"/>
    <lineage>
        <taxon>unclassified sequences</taxon>
        <taxon>metagenomes</taxon>
        <taxon>ecological metagenomes</taxon>
    </lineage>
</organism>
<evidence type="ECO:0000256" key="9">
    <source>
        <dbReference type="ARBA" id="ARBA00048248"/>
    </source>
</evidence>
<dbReference type="GO" id="GO:0005524">
    <property type="term" value="F:ATP binding"/>
    <property type="evidence" value="ECO:0007669"/>
    <property type="project" value="UniProtKB-KW"/>
</dbReference>
<accession>A0A381PMC5</accession>